<sequence length="109" mass="12444">MSSTGQRRRWKNKRELATIAKNRYNTGCTSHRRYVGSQMRFSLAVNERATNGVRARGVALTLIAQHVVKRGKTCRSCSLSELWFLTFIHALIAMLQEPPNAEWRINTAP</sequence>
<organism evidence="1 2">
    <name type="scientific">Geobacillus thermodenitrificans (strain NG80-2)</name>
    <dbReference type="NCBI Taxonomy" id="420246"/>
    <lineage>
        <taxon>Bacteria</taxon>
        <taxon>Bacillati</taxon>
        <taxon>Bacillota</taxon>
        <taxon>Bacilli</taxon>
        <taxon>Bacillales</taxon>
        <taxon>Anoxybacillaceae</taxon>
        <taxon>Geobacillus</taxon>
    </lineage>
</organism>
<evidence type="ECO:0000313" key="2">
    <source>
        <dbReference type="Proteomes" id="UP000001578"/>
    </source>
</evidence>
<proteinExistence type="predicted"/>
<accession>A4IMQ9</accession>
<dbReference type="EMBL" id="CP000557">
    <property type="protein sequence ID" value="ABO66613.1"/>
    <property type="molecule type" value="Genomic_DNA"/>
</dbReference>
<dbReference type="KEGG" id="gtn:GTNG_1243"/>
<reference evidence="1 2" key="1">
    <citation type="journal article" date="2007" name="Proc. Natl. Acad. Sci. U.S.A.">
        <title>Genome and proteome of long-chain alkane degrading Geobacillus thermodenitrificans NG80-2 isolated from a deep-subsurface oil reservoir.</title>
        <authorList>
            <person name="Feng L."/>
            <person name="Wang W."/>
            <person name="Cheng J."/>
            <person name="Ren Y."/>
            <person name="Zhao G."/>
            <person name="Gao C."/>
            <person name="Tang Y."/>
            <person name="Liu X."/>
            <person name="Han W."/>
            <person name="Peng X."/>
            <person name="Liu R."/>
            <person name="Wang L."/>
        </authorList>
    </citation>
    <scope>NUCLEOTIDE SEQUENCE [LARGE SCALE GENOMIC DNA]</scope>
    <source>
        <strain evidence="1 2">NG80-2</strain>
    </source>
</reference>
<name>A4IMQ9_GEOTN</name>
<evidence type="ECO:0000313" key="1">
    <source>
        <dbReference type="EMBL" id="ABO66613.1"/>
    </source>
</evidence>
<gene>
    <name evidence="1" type="ordered locus">GTNG_1243</name>
</gene>
<dbReference type="Proteomes" id="UP000001578">
    <property type="component" value="Chromosome"/>
</dbReference>
<dbReference type="AlphaFoldDB" id="A4IMQ9"/>
<protein>
    <submittedName>
        <fullName evidence="1">Uncharacterized protein</fullName>
    </submittedName>
</protein>
<dbReference type="HOGENOM" id="CLU_2180093_0_0_9"/>